<dbReference type="CDD" id="cd01673">
    <property type="entry name" value="dNK"/>
    <property type="match status" value="1"/>
</dbReference>
<feature type="domain" description="Deoxynucleoside kinase" evidence="9">
    <location>
        <begin position="107"/>
        <end position="333"/>
    </location>
</feature>
<evidence type="ECO:0000256" key="6">
    <source>
        <dbReference type="ARBA" id="ARBA00022840"/>
    </source>
</evidence>
<dbReference type="InterPro" id="IPR027417">
    <property type="entry name" value="P-loop_NTPase"/>
</dbReference>
<evidence type="ECO:0000256" key="3">
    <source>
        <dbReference type="ARBA" id="ARBA00022679"/>
    </source>
</evidence>
<evidence type="ECO:0000256" key="8">
    <source>
        <dbReference type="ARBA" id="ARBA00047656"/>
    </source>
</evidence>
<keyword evidence="11" id="KW-1185">Reference proteome</keyword>
<dbReference type="FunFam" id="3.40.50.300:FF:000461">
    <property type="entry name" value="Deoxycytidine kinase"/>
    <property type="match status" value="1"/>
</dbReference>
<dbReference type="AlphaFoldDB" id="A0A8C5M5H5"/>
<dbReference type="GO" id="GO:0005524">
    <property type="term" value="F:ATP binding"/>
    <property type="evidence" value="ECO:0007669"/>
    <property type="project" value="UniProtKB-KW"/>
</dbReference>
<proteinExistence type="inferred from homology"/>
<reference evidence="10" key="1">
    <citation type="submission" date="2025-08" db="UniProtKB">
        <authorList>
            <consortium name="Ensembl"/>
        </authorList>
    </citation>
    <scope>IDENTIFICATION</scope>
</reference>
<organism evidence="10 11">
    <name type="scientific">Leptobrachium leishanense</name>
    <name type="common">Leishan spiny toad</name>
    <dbReference type="NCBI Taxonomy" id="445787"/>
    <lineage>
        <taxon>Eukaryota</taxon>
        <taxon>Metazoa</taxon>
        <taxon>Chordata</taxon>
        <taxon>Craniata</taxon>
        <taxon>Vertebrata</taxon>
        <taxon>Euteleostomi</taxon>
        <taxon>Amphibia</taxon>
        <taxon>Batrachia</taxon>
        <taxon>Anura</taxon>
        <taxon>Pelobatoidea</taxon>
        <taxon>Megophryidae</taxon>
        <taxon>Leptobrachium</taxon>
    </lineage>
</organism>
<evidence type="ECO:0000256" key="2">
    <source>
        <dbReference type="ARBA" id="ARBA00011738"/>
    </source>
</evidence>
<name>A0A8C5M5H5_9ANUR</name>
<keyword evidence="4" id="KW-0547">Nucleotide-binding</keyword>
<dbReference type="PANTHER" id="PTHR10513:SF8">
    <property type="entry name" value="DEOXYGUANOSINE KINASE, MITOCHONDRIAL"/>
    <property type="match status" value="1"/>
</dbReference>
<dbReference type="Pfam" id="PF01712">
    <property type="entry name" value="dNK"/>
    <property type="match status" value="1"/>
</dbReference>
<dbReference type="PANTHER" id="PTHR10513">
    <property type="entry name" value="DEOXYNUCLEOSIDE KINASE"/>
    <property type="match status" value="1"/>
</dbReference>
<keyword evidence="6" id="KW-0067">ATP-binding</keyword>
<comment type="subunit">
    <text evidence="2">Homodimer.</text>
</comment>
<evidence type="ECO:0000313" key="11">
    <source>
        <dbReference type="Proteomes" id="UP000694569"/>
    </source>
</evidence>
<evidence type="ECO:0000259" key="9">
    <source>
        <dbReference type="Pfam" id="PF01712"/>
    </source>
</evidence>
<evidence type="ECO:0000256" key="1">
    <source>
        <dbReference type="ARBA" id="ARBA00007420"/>
    </source>
</evidence>
<keyword evidence="5" id="KW-0418">Kinase</keyword>
<dbReference type="Proteomes" id="UP000694569">
    <property type="component" value="Unplaced"/>
</dbReference>
<dbReference type="EC" id="2.7.1.113" evidence="7"/>
<dbReference type="InterPro" id="IPR050566">
    <property type="entry name" value="Deoxyribonucleoside_kinase"/>
</dbReference>
<reference evidence="10" key="2">
    <citation type="submission" date="2025-09" db="UniProtKB">
        <authorList>
            <consortium name="Ensembl"/>
        </authorList>
    </citation>
    <scope>IDENTIFICATION</scope>
</reference>
<dbReference type="SUPFAM" id="SSF52540">
    <property type="entry name" value="P-loop containing nucleoside triphosphate hydrolases"/>
    <property type="match status" value="1"/>
</dbReference>
<protein>
    <recommendedName>
        <fullName evidence="7">deoxyguanosine kinase</fullName>
        <ecNumber evidence="7">2.7.1.113</ecNumber>
    </recommendedName>
</protein>
<accession>A0A8C5M5H5</accession>
<dbReference type="OrthoDB" id="567086at2759"/>
<comment type="similarity">
    <text evidence="1">Belongs to the DCK/DGK family.</text>
</comment>
<dbReference type="InterPro" id="IPR031314">
    <property type="entry name" value="DNK_dom"/>
</dbReference>
<dbReference type="Gene3D" id="3.40.50.300">
    <property type="entry name" value="P-loop containing nucleotide triphosphate hydrolases"/>
    <property type="match status" value="1"/>
</dbReference>
<dbReference type="GeneTree" id="ENSGT00940000159627"/>
<evidence type="ECO:0000256" key="7">
    <source>
        <dbReference type="ARBA" id="ARBA00039043"/>
    </source>
</evidence>
<evidence type="ECO:0000313" key="10">
    <source>
        <dbReference type="Ensembl" id="ENSLLEP00000009765.1"/>
    </source>
</evidence>
<evidence type="ECO:0000256" key="5">
    <source>
        <dbReference type="ARBA" id="ARBA00022777"/>
    </source>
</evidence>
<sequence length="336" mass="39254">MLTQHHARSRLSSGCAQRTQGTVVRSLEACASVSAGSRRYQMLLRKFGRLFDSSKILCHFPQKKKQNLFSTFVRGLEKQQTACVSRQTVDARCLDPNRSVGMCAKRLSVEGNIAVGKSTFLRMLSSFFQEWSLVTEPLQKWQHVEDSHEGMGNLLQLLYDDPTRWSYTFQTVSCMTRFKTQIEPLSEQFLSRNEAVQVFERSIYSDRYVFAKCLFELGHLNSIEWAVYQEWHTFLTQEFEKRVALSGIVYLQASPEKCFERLQRRARKEEKTVHLDYLQKLHEQHESWLVTKTTNVHFDHLKNIPVLVLDVNEDFENNPPVGEHLMKQVRDFVTEF</sequence>
<dbReference type="GO" id="GO:0004138">
    <property type="term" value="F:deoxyguanosine kinase activity"/>
    <property type="evidence" value="ECO:0007669"/>
    <property type="project" value="UniProtKB-EC"/>
</dbReference>
<dbReference type="GO" id="GO:0005739">
    <property type="term" value="C:mitochondrion"/>
    <property type="evidence" value="ECO:0007669"/>
    <property type="project" value="TreeGrafter"/>
</dbReference>
<dbReference type="Ensembl" id="ENSLLET00000010144.1">
    <property type="protein sequence ID" value="ENSLLEP00000009765.1"/>
    <property type="gene ID" value="ENSLLEG00000006231.1"/>
</dbReference>
<keyword evidence="3" id="KW-0808">Transferase</keyword>
<comment type="catalytic activity">
    <reaction evidence="8">
        <text>2'-deoxyguanosine + ATP = dGMP + ADP + H(+)</text>
        <dbReference type="Rhea" id="RHEA:19201"/>
        <dbReference type="ChEBI" id="CHEBI:15378"/>
        <dbReference type="ChEBI" id="CHEBI:17172"/>
        <dbReference type="ChEBI" id="CHEBI:30616"/>
        <dbReference type="ChEBI" id="CHEBI:57673"/>
        <dbReference type="ChEBI" id="CHEBI:456216"/>
        <dbReference type="EC" id="2.7.1.113"/>
    </reaction>
</comment>
<evidence type="ECO:0000256" key="4">
    <source>
        <dbReference type="ARBA" id="ARBA00022741"/>
    </source>
</evidence>